<keyword evidence="2" id="KW-1185">Reference proteome</keyword>
<evidence type="ECO:0000313" key="1">
    <source>
        <dbReference type="EMBL" id="KAK8037301.1"/>
    </source>
</evidence>
<dbReference type="EMBL" id="JAQQWI010000002">
    <property type="protein sequence ID" value="KAK8037301.1"/>
    <property type="molecule type" value="Genomic_DNA"/>
</dbReference>
<evidence type="ECO:0000313" key="2">
    <source>
        <dbReference type="Proteomes" id="UP001396898"/>
    </source>
</evidence>
<comment type="caution">
    <text evidence="1">The sequence shown here is derived from an EMBL/GenBank/DDBJ whole genome shotgun (WGS) entry which is preliminary data.</text>
</comment>
<gene>
    <name evidence="1" type="ORF">PG991_000647</name>
</gene>
<organism evidence="1 2">
    <name type="scientific">Apiospora marii</name>
    <dbReference type="NCBI Taxonomy" id="335849"/>
    <lineage>
        <taxon>Eukaryota</taxon>
        <taxon>Fungi</taxon>
        <taxon>Dikarya</taxon>
        <taxon>Ascomycota</taxon>
        <taxon>Pezizomycotina</taxon>
        <taxon>Sordariomycetes</taxon>
        <taxon>Xylariomycetidae</taxon>
        <taxon>Amphisphaeriales</taxon>
        <taxon>Apiosporaceae</taxon>
        <taxon>Apiospora</taxon>
    </lineage>
</organism>
<dbReference type="Proteomes" id="UP001396898">
    <property type="component" value="Unassembled WGS sequence"/>
</dbReference>
<proteinExistence type="predicted"/>
<sequence length="361" mass="40242">MTDPAKYWPGGIPDDIRCDPVPFEGDLREEIKGWQLFLKETATGRDQVGETEEKVDENFEVTQRRRLVTEWARMTQEERDSYQSRAPVRQPLNAIYWYPSEKLADPEFQVEGSDSWTNRHDKGAEEKCVVCIAATAATAAVAEEGSPPLNPRDAALWAKQRIHSYRLDGTGARQCFLASDDAEHGVGVAVPNAAGGDQTTVSPHGFLRWCHLEAADFRRMAMTPRGTVLFLSDRPGVLFVDREALDTGPALLCALENNGAVSFSRRVWPFTLKNEWSPDTCSAERILRENNVIAKLGIIKRTNMEKGIIDILKEFGKFFGGKPELWRYLIERCAPGYLELGGRAKAWPTGTTTPASGPRGS</sequence>
<reference evidence="1 2" key="1">
    <citation type="submission" date="2023-01" db="EMBL/GenBank/DDBJ databases">
        <title>Analysis of 21 Apiospora genomes using comparative genomics revels a genus with tremendous synthesis potential of carbohydrate active enzymes and secondary metabolites.</title>
        <authorList>
            <person name="Sorensen T."/>
        </authorList>
    </citation>
    <scope>NUCLEOTIDE SEQUENCE [LARGE SCALE GENOMIC DNA]</scope>
    <source>
        <strain evidence="1 2">CBS 20057</strain>
    </source>
</reference>
<name>A0ABR1SSJ6_9PEZI</name>
<protein>
    <submittedName>
        <fullName evidence="1">Cytochrome P450</fullName>
    </submittedName>
</protein>
<accession>A0ABR1SSJ6</accession>